<keyword evidence="2" id="KW-1185">Reference proteome</keyword>
<evidence type="ECO:0000313" key="2">
    <source>
        <dbReference type="Proteomes" id="UP000515841"/>
    </source>
</evidence>
<proteinExistence type="predicted"/>
<dbReference type="KEGG" id="vg:63210747"/>
<dbReference type="EMBL" id="MT658803">
    <property type="protein sequence ID" value="QNJ56814.1"/>
    <property type="molecule type" value="Genomic_DNA"/>
</dbReference>
<protein>
    <submittedName>
        <fullName evidence="1">Membrane protein</fullName>
    </submittedName>
</protein>
<dbReference type="RefSeq" id="YP_010014065.1">
    <property type="nucleotide sequence ID" value="NC_053516.1"/>
</dbReference>
<dbReference type="GeneID" id="63210747"/>
<dbReference type="PROSITE" id="PS51257">
    <property type="entry name" value="PROKAR_LIPOPROTEIN"/>
    <property type="match status" value="1"/>
</dbReference>
<reference evidence="1 2" key="1">
    <citation type="submission" date="2020-06" db="EMBL/GenBank/DDBJ databases">
        <authorList>
            <person name="Spencer C.E."/>
            <person name="Frederick G.D."/>
            <person name="Baliraine F.N."/>
            <person name="Favela G."/>
            <person name="Farmer V."/>
            <person name="Galindo A."/>
            <person name="Garlena R.A."/>
            <person name="Russell D.A."/>
            <person name="Pope W.H."/>
            <person name="Jacobs-Sera D."/>
            <person name="Hatfull G.F."/>
        </authorList>
    </citation>
    <scope>NUCLEOTIDE SEQUENCE [LARGE SCALE GENOMIC DNA]</scope>
</reference>
<organism evidence="1 2">
    <name type="scientific">Mycobacterium phage Reindeer</name>
    <dbReference type="NCBI Taxonomy" id="2762283"/>
    <lineage>
        <taxon>Viruses</taxon>
        <taxon>Duplodnaviria</taxon>
        <taxon>Heunggongvirae</taxon>
        <taxon>Uroviricota</taxon>
        <taxon>Caudoviricetes</taxon>
        <taxon>Vilmaviridae</taxon>
        <taxon>Mclasvirinae</taxon>
        <taxon>Bongovirus</taxon>
        <taxon>Bongovirus reindeer</taxon>
    </lineage>
</organism>
<gene>
    <name evidence="1" type="primary">4</name>
    <name evidence="1" type="ORF">SEA_REINDEER_4</name>
</gene>
<evidence type="ECO:0000313" key="1">
    <source>
        <dbReference type="EMBL" id="QNJ56814.1"/>
    </source>
</evidence>
<dbReference type="Proteomes" id="UP000515841">
    <property type="component" value="Segment"/>
</dbReference>
<sequence length="77" mass="8097">MTKLKATLAAIFLIPVGAMTVACEASPAPGDDALTRGFSGSAQPHYVDLPDGRKVLCVYESTRAENGGPSCDWDRAK</sequence>
<accession>A0A7G8LHU2</accession>
<name>A0A7G8LHU2_9CAUD</name>